<sequence>MVALKDCLILCITFGLLVLVQRNRLACAQSGSRIKYWIHIKNNLPNDEVLQVQCSSENQTMRMRLVNMGEEYVFWTTQYTKEIWCHFTWGKYEQQNTVRSIFWNNKDFLGSCLDLNCLWTVQDNGLFLHNPPHMGFTFVYKWDLP</sequence>
<keyword evidence="4" id="KW-0964">Secreted</keyword>
<reference evidence="8" key="1">
    <citation type="journal article" date="2015" name="Nat. Plants">
        <title>Genome expansion of Arabis alpina linked with retrotransposition and reduced symmetric DNA methylation.</title>
        <authorList>
            <person name="Willing E.M."/>
            <person name="Rawat V."/>
            <person name="Mandakova T."/>
            <person name="Maumus F."/>
            <person name="James G.V."/>
            <person name="Nordstroem K.J."/>
            <person name="Becker C."/>
            <person name="Warthmann N."/>
            <person name="Chica C."/>
            <person name="Szarzynska B."/>
            <person name="Zytnicki M."/>
            <person name="Albani M.C."/>
            <person name="Kiefer C."/>
            <person name="Bergonzi S."/>
            <person name="Castaings L."/>
            <person name="Mateos J.L."/>
            <person name="Berns M.C."/>
            <person name="Bujdoso N."/>
            <person name="Piofczyk T."/>
            <person name="de Lorenzo L."/>
            <person name="Barrero-Sicilia C."/>
            <person name="Mateos I."/>
            <person name="Piednoel M."/>
            <person name="Hagmann J."/>
            <person name="Chen-Min-Tao R."/>
            <person name="Iglesias-Fernandez R."/>
            <person name="Schuster S.C."/>
            <person name="Alonso-Blanco C."/>
            <person name="Roudier F."/>
            <person name="Carbonero P."/>
            <person name="Paz-Ares J."/>
            <person name="Davis S.J."/>
            <person name="Pecinka A."/>
            <person name="Quesneville H."/>
            <person name="Colot V."/>
            <person name="Lysak M.A."/>
            <person name="Weigel D."/>
            <person name="Coupland G."/>
            <person name="Schneeberger K."/>
        </authorList>
    </citation>
    <scope>NUCLEOTIDE SEQUENCE [LARGE SCALE GENOMIC DNA]</scope>
    <source>
        <strain evidence="8">cv. Pajares</strain>
    </source>
</reference>
<keyword evidence="3" id="KW-0713">Self-incompatibility</keyword>
<dbReference type="EMBL" id="CM002875">
    <property type="protein sequence ID" value="KFK29444.1"/>
    <property type="molecule type" value="Genomic_DNA"/>
</dbReference>
<evidence type="ECO:0000256" key="1">
    <source>
        <dbReference type="ARBA" id="ARBA00004613"/>
    </source>
</evidence>
<keyword evidence="8" id="KW-1185">Reference proteome</keyword>
<dbReference type="OrthoDB" id="1727555at2759"/>
<comment type="similarity">
    <text evidence="2">Belongs to the plant self-incompatibility (S1) protein family.</text>
</comment>
<dbReference type="Proteomes" id="UP000029120">
    <property type="component" value="Chromosome 7"/>
</dbReference>
<dbReference type="Pfam" id="PF05938">
    <property type="entry name" value="Self-incomp_S1"/>
    <property type="match status" value="1"/>
</dbReference>
<dbReference type="GO" id="GO:0060320">
    <property type="term" value="P:rejection of self pollen"/>
    <property type="evidence" value="ECO:0007669"/>
    <property type="project" value="UniProtKB-KW"/>
</dbReference>
<dbReference type="OMA" id="STEYWCK"/>
<proteinExistence type="inferred from homology"/>
<evidence type="ECO:0000256" key="6">
    <source>
        <dbReference type="SAM" id="SignalP"/>
    </source>
</evidence>
<dbReference type="Gramene" id="KFK29444">
    <property type="protein sequence ID" value="KFK29444"/>
    <property type="gene ID" value="AALP_AA7G135100"/>
</dbReference>
<dbReference type="GO" id="GO:0005576">
    <property type="term" value="C:extracellular region"/>
    <property type="evidence" value="ECO:0007669"/>
    <property type="project" value="UniProtKB-SubCell"/>
</dbReference>
<feature type="signal peptide" evidence="6">
    <location>
        <begin position="1"/>
        <end position="28"/>
    </location>
</feature>
<feature type="chain" id="PRO_5043601654" evidence="6">
    <location>
        <begin position="29"/>
        <end position="145"/>
    </location>
</feature>
<accession>A0A087GHU2</accession>
<gene>
    <name evidence="7" type="ordered locus">AALP_Aa7g135100</name>
</gene>
<comment type="subcellular location">
    <subcellularLocation>
        <location evidence="1">Secreted</location>
    </subcellularLocation>
</comment>
<evidence type="ECO:0000256" key="5">
    <source>
        <dbReference type="ARBA" id="ARBA00022729"/>
    </source>
</evidence>
<evidence type="ECO:0000313" key="7">
    <source>
        <dbReference type="EMBL" id="KFK29444.1"/>
    </source>
</evidence>
<evidence type="ECO:0000256" key="4">
    <source>
        <dbReference type="ARBA" id="ARBA00022525"/>
    </source>
</evidence>
<organism evidence="7 8">
    <name type="scientific">Arabis alpina</name>
    <name type="common">Alpine rock-cress</name>
    <dbReference type="NCBI Taxonomy" id="50452"/>
    <lineage>
        <taxon>Eukaryota</taxon>
        <taxon>Viridiplantae</taxon>
        <taxon>Streptophyta</taxon>
        <taxon>Embryophyta</taxon>
        <taxon>Tracheophyta</taxon>
        <taxon>Spermatophyta</taxon>
        <taxon>Magnoliopsida</taxon>
        <taxon>eudicotyledons</taxon>
        <taxon>Gunneridae</taxon>
        <taxon>Pentapetalae</taxon>
        <taxon>rosids</taxon>
        <taxon>malvids</taxon>
        <taxon>Brassicales</taxon>
        <taxon>Brassicaceae</taxon>
        <taxon>Arabideae</taxon>
        <taxon>Arabis</taxon>
    </lineage>
</organism>
<dbReference type="AlphaFoldDB" id="A0A087GHU2"/>
<protein>
    <submittedName>
        <fullName evidence="7">Uncharacterized protein</fullName>
    </submittedName>
</protein>
<dbReference type="InterPro" id="IPR010264">
    <property type="entry name" value="Self-incomp_S1"/>
</dbReference>
<evidence type="ECO:0000256" key="2">
    <source>
        <dbReference type="ARBA" id="ARBA00005581"/>
    </source>
</evidence>
<evidence type="ECO:0000313" key="8">
    <source>
        <dbReference type="Proteomes" id="UP000029120"/>
    </source>
</evidence>
<keyword evidence="5 6" id="KW-0732">Signal</keyword>
<name>A0A087GHU2_ARAAL</name>
<evidence type="ECO:0000256" key="3">
    <source>
        <dbReference type="ARBA" id="ARBA00022471"/>
    </source>
</evidence>